<reference evidence="1" key="2">
    <citation type="submission" date="2020-07" db="EMBL/GenBank/DDBJ databases">
        <authorList>
            <person name="Vera ALvarez R."/>
            <person name="Arias-Moreno D.M."/>
            <person name="Jimenez-Jacinto V."/>
            <person name="Jimenez-Bremont J.F."/>
            <person name="Swaminathan K."/>
            <person name="Moose S.P."/>
            <person name="Guerrero-Gonzalez M.L."/>
            <person name="Marino-Ramirez L."/>
            <person name="Landsman D."/>
            <person name="Rodriguez-Kessler M."/>
            <person name="Delgado-Sanchez P."/>
        </authorList>
    </citation>
    <scope>NUCLEOTIDE SEQUENCE</scope>
    <source>
        <tissue evidence="1">Cladode</tissue>
    </source>
</reference>
<dbReference type="EMBL" id="GISG01009203">
    <property type="protein sequence ID" value="MBA4615885.1"/>
    <property type="molecule type" value="Transcribed_RNA"/>
</dbReference>
<evidence type="ECO:0000313" key="1">
    <source>
        <dbReference type="EMBL" id="MBA4615886.1"/>
    </source>
</evidence>
<proteinExistence type="predicted"/>
<reference evidence="1" key="1">
    <citation type="journal article" date="2013" name="J. Plant Res.">
        <title>Effect of fungi and light on seed germination of three Opuntia species from semiarid lands of central Mexico.</title>
        <authorList>
            <person name="Delgado-Sanchez P."/>
            <person name="Jimenez-Bremont J.F."/>
            <person name="Guerrero-Gonzalez Mde L."/>
            <person name="Flores J."/>
        </authorList>
    </citation>
    <scope>NUCLEOTIDE SEQUENCE</scope>
    <source>
        <tissue evidence="1">Cladode</tissue>
    </source>
</reference>
<sequence length="127" mass="14392">MVMVVVVVEGRLFLINQALDVTKLLHVAGDGDGALLIESILLLSLLEKPHEEWVVEVEHRHHKPVLFLLRLAHLYRQAPFGHRRSADTALGGTPVRPVQPHRRIKERETSERWKSRGFKEGAAVVLC</sequence>
<accession>A0A7C9CES3</accession>
<dbReference type="EMBL" id="GISG01009204">
    <property type="protein sequence ID" value="MBA4615886.1"/>
    <property type="molecule type" value="Transcribed_RNA"/>
</dbReference>
<organism evidence="1">
    <name type="scientific">Opuntia streptacantha</name>
    <name type="common">Prickly pear cactus</name>
    <name type="synonym">Opuntia cardona</name>
    <dbReference type="NCBI Taxonomy" id="393608"/>
    <lineage>
        <taxon>Eukaryota</taxon>
        <taxon>Viridiplantae</taxon>
        <taxon>Streptophyta</taxon>
        <taxon>Embryophyta</taxon>
        <taxon>Tracheophyta</taxon>
        <taxon>Spermatophyta</taxon>
        <taxon>Magnoliopsida</taxon>
        <taxon>eudicotyledons</taxon>
        <taxon>Gunneridae</taxon>
        <taxon>Pentapetalae</taxon>
        <taxon>Caryophyllales</taxon>
        <taxon>Cactineae</taxon>
        <taxon>Cactaceae</taxon>
        <taxon>Opuntioideae</taxon>
        <taxon>Opuntia</taxon>
    </lineage>
</organism>
<protein>
    <submittedName>
        <fullName evidence="1">Uncharacterized protein</fullName>
    </submittedName>
</protein>
<name>A0A7C9CES3_OPUST</name>
<dbReference type="AlphaFoldDB" id="A0A7C9CES3"/>